<organism evidence="3 4">
    <name type="scientific">Guyparkeria halophila</name>
    <dbReference type="NCBI Taxonomy" id="47960"/>
    <lineage>
        <taxon>Bacteria</taxon>
        <taxon>Pseudomonadati</taxon>
        <taxon>Pseudomonadota</taxon>
        <taxon>Gammaproteobacteria</taxon>
        <taxon>Chromatiales</taxon>
        <taxon>Thioalkalibacteraceae</taxon>
        <taxon>Guyparkeria</taxon>
    </lineage>
</organism>
<keyword evidence="4" id="KW-1185">Reference proteome</keyword>
<feature type="transmembrane region" description="Helical" evidence="1">
    <location>
        <begin position="90"/>
        <end position="108"/>
    </location>
</feature>
<feature type="transmembrane region" description="Helical" evidence="1">
    <location>
        <begin position="144"/>
        <end position="166"/>
    </location>
</feature>
<feature type="transmembrane region" description="Helical" evidence="1">
    <location>
        <begin position="265"/>
        <end position="283"/>
    </location>
</feature>
<keyword evidence="1" id="KW-0812">Transmembrane</keyword>
<dbReference type="RefSeq" id="WP_322521119.1">
    <property type="nucleotide sequence ID" value="NZ_CP140153.1"/>
</dbReference>
<dbReference type="EMBL" id="CP140153">
    <property type="protein sequence ID" value="WQH16102.1"/>
    <property type="molecule type" value="Genomic_DNA"/>
</dbReference>
<accession>A0ABZ0YXZ1</accession>
<dbReference type="PANTHER" id="PTHR22911">
    <property type="entry name" value="ACYL-MALONYL CONDENSING ENZYME-RELATED"/>
    <property type="match status" value="1"/>
</dbReference>
<feature type="domain" description="EamA" evidence="2">
    <location>
        <begin position="1"/>
        <end position="135"/>
    </location>
</feature>
<feature type="transmembrane region" description="Helical" evidence="1">
    <location>
        <begin position="63"/>
        <end position="84"/>
    </location>
</feature>
<evidence type="ECO:0000313" key="3">
    <source>
        <dbReference type="EMBL" id="WQH16102.1"/>
    </source>
</evidence>
<evidence type="ECO:0000259" key="2">
    <source>
        <dbReference type="Pfam" id="PF00892"/>
    </source>
</evidence>
<keyword evidence="1" id="KW-0472">Membrane</keyword>
<evidence type="ECO:0000313" key="4">
    <source>
        <dbReference type="Proteomes" id="UP001327459"/>
    </source>
</evidence>
<keyword evidence="1" id="KW-1133">Transmembrane helix</keyword>
<sequence length="286" mass="29739">MGIALVILAAFLWGVSGGIAAVLIERGWDPLIVSFYRGVVGFLCFAAWWLARFAVIPLPDRRAILWSALAGLGVAGNFIFYFLSISQANVAVAVTLMYTAPVYVYLVALTTGAVRLTPGFVAAIGSVLLGVALLTQLVGGENLAGLSFAGVAAGIAAGVSYAVFLFGFRNAALHTSSVEVLAVAFLVFLLVMAPLVDPGKVVAASLSDDVHLFLLLGLFGAGLSFVFYVLGLRRATPVAVALVAAVEPVTASLFGLTVLGQSLAPLQWLGMVVIIVTVTALAIRQR</sequence>
<gene>
    <name evidence="3" type="ORF">SR882_10100</name>
</gene>
<dbReference type="InterPro" id="IPR000620">
    <property type="entry name" value="EamA_dom"/>
</dbReference>
<name>A0ABZ0YXZ1_9GAMM</name>
<feature type="transmembrane region" description="Helical" evidence="1">
    <location>
        <begin position="238"/>
        <end position="259"/>
    </location>
</feature>
<feature type="transmembrane region" description="Helical" evidence="1">
    <location>
        <begin position="178"/>
        <end position="196"/>
    </location>
</feature>
<evidence type="ECO:0000256" key="1">
    <source>
        <dbReference type="SAM" id="Phobius"/>
    </source>
</evidence>
<feature type="transmembrane region" description="Helical" evidence="1">
    <location>
        <begin position="120"/>
        <end position="138"/>
    </location>
</feature>
<dbReference type="InterPro" id="IPR037185">
    <property type="entry name" value="EmrE-like"/>
</dbReference>
<feature type="domain" description="EamA" evidence="2">
    <location>
        <begin position="150"/>
        <end position="279"/>
    </location>
</feature>
<dbReference type="Gene3D" id="1.10.3730.20">
    <property type="match status" value="1"/>
</dbReference>
<reference evidence="3 4" key="1">
    <citation type="submission" date="2023-11" db="EMBL/GenBank/DDBJ databases">
        <title>MicrobeMod: A computational toolkit for identifying prokaryotic methylation and restriction-modification with nanopore sequencing.</title>
        <authorList>
            <person name="Crits-Christoph A."/>
            <person name="Kang S.C."/>
            <person name="Lee H."/>
            <person name="Ostrov N."/>
        </authorList>
    </citation>
    <scope>NUCLEOTIDE SEQUENCE [LARGE SCALE GENOMIC DNA]</scope>
    <source>
        <strain evidence="3 4">ATCC 49870</strain>
    </source>
</reference>
<dbReference type="SUPFAM" id="SSF103481">
    <property type="entry name" value="Multidrug resistance efflux transporter EmrE"/>
    <property type="match status" value="2"/>
</dbReference>
<proteinExistence type="predicted"/>
<protein>
    <submittedName>
        <fullName evidence="3">DMT family transporter</fullName>
    </submittedName>
</protein>
<dbReference type="PANTHER" id="PTHR22911:SF79">
    <property type="entry name" value="MOBA-LIKE NTP TRANSFERASE DOMAIN-CONTAINING PROTEIN"/>
    <property type="match status" value="1"/>
</dbReference>
<feature type="transmembrane region" description="Helical" evidence="1">
    <location>
        <begin position="30"/>
        <end position="51"/>
    </location>
</feature>
<feature type="transmembrane region" description="Helical" evidence="1">
    <location>
        <begin position="211"/>
        <end position="231"/>
    </location>
</feature>
<dbReference type="Proteomes" id="UP001327459">
    <property type="component" value="Chromosome"/>
</dbReference>
<dbReference type="Pfam" id="PF00892">
    <property type="entry name" value="EamA"/>
    <property type="match status" value="2"/>
</dbReference>